<dbReference type="PANTHER" id="PTHR41533">
    <property type="entry name" value="L,D-TRANSPEPTIDASE HI_1667-RELATED"/>
    <property type="match status" value="1"/>
</dbReference>
<feature type="active site" description="Proton donor/acceptor" evidence="6">
    <location>
        <position position="441"/>
    </location>
</feature>
<organism evidence="8 9">
    <name type="scientific">candidate division WOR_3 bacterium SM1_77</name>
    <dbReference type="NCBI Taxonomy" id="1703778"/>
    <lineage>
        <taxon>Bacteria</taxon>
        <taxon>Bacteria division WOR-3</taxon>
    </lineage>
</organism>
<dbReference type="GO" id="GO:0016740">
    <property type="term" value="F:transferase activity"/>
    <property type="evidence" value="ECO:0007669"/>
    <property type="project" value="UniProtKB-KW"/>
</dbReference>
<proteinExistence type="predicted"/>
<feature type="active site" description="Nucleophile" evidence="6">
    <location>
        <position position="460"/>
    </location>
</feature>
<comment type="pathway">
    <text evidence="1 6">Cell wall biogenesis; peptidoglycan biosynthesis.</text>
</comment>
<comment type="caution">
    <text evidence="8">The sequence shown here is derived from an EMBL/GenBank/DDBJ whole genome shotgun (WGS) entry which is preliminary data.</text>
</comment>
<evidence type="ECO:0000256" key="2">
    <source>
        <dbReference type="ARBA" id="ARBA00022679"/>
    </source>
</evidence>
<dbReference type="InterPro" id="IPR036366">
    <property type="entry name" value="PGBDSf"/>
</dbReference>
<dbReference type="InterPro" id="IPR036365">
    <property type="entry name" value="PGBD-like_sf"/>
</dbReference>
<keyword evidence="3 6" id="KW-0133">Cell shape</keyword>
<dbReference type="CDD" id="cd16913">
    <property type="entry name" value="YkuD_like"/>
    <property type="match status" value="1"/>
</dbReference>
<evidence type="ECO:0000313" key="8">
    <source>
        <dbReference type="EMBL" id="KPL13894.1"/>
    </source>
</evidence>
<dbReference type="InterPro" id="IPR052905">
    <property type="entry name" value="LD-transpeptidase_YkuD-like"/>
</dbReference>
<dbReference type="Gene3D" id="1.10.101.10">
    <property type="entry name" value="PGBD-like superfamily/PGBD"/>
    <property type="match status" value="1"/>
</dbReference>
<evidence type="ECO:0000313" key="9">
    <source>
        <dbReference type="Proteomes" id="UP000050975"/>
    </source>
</evidence>
<dbReference type="PATRIC" id="fig|1703778.3.peg.574"/>
<dbReference type="Pfam" id="PF01471">
    <property type="entry name" value="PG_binding_1"/>
    <property type="match status" value="1"/>
</dbReference>
<keyword evidence="5 6" id="KW-0961">Cell wall biogenesis/degradation</keyword>
<dbReference type="SUPFAM" id="SSF47090">
    <property type="entry name" value="PGBD-like"/>
    <property type="match status" value="1"/>
</dbReference>
<dbReference type="AlphaFoldDB" id="A0A0S8JVR1"/>
<gene>
    <name evidence="8" type="ORF">AMJ74_04430</name>
</gene>
<dbReference type="Pfam" id="PF20142">
    <property type="entry name" value="Scaffold"/>
    <property type="match status" value="1"/>
</dbReference>
<feature type="domain" description="L,D-TPase catalytic" evidence="7">
    <location>
        <begin position="308"/>
        <end position="488"/>
    </location>
</feature>
<protein>
    <recommendedName>
        <fullName evidence="7">L,D-TPase catalytic domain-containing protein</fullName>
    </recommendedName>
</protein>
<accession>A0A0S8JVR1</accession>
<evidence type="ECO:0000256" key="6">
    <source>
        <dbReference type="PROSITE-ProRule" id="PRU01373"/>
    </source>
</evidence>
<sequence length="544" mass="62846">MVLFTLCTITFAKGLADQVQEHLRARIEQTGYPPKIVIRDELIHSSIVLPQFYEQRAYLPAWSNDKGLLVFQVETLLKAIRDATLEGFTPTDYHLAKIEATLEEVRENQAKRKPYNPERIADLDLLLTDAFLIYGAHLLAGRVNPETIDTQWQANRREADLGQMLQKALDNNAIDQYIRSFLPPQAGYAHLREKLALYRAIVVRGGWLTIPIGPKLRKGDHDERTVLLRKRLAAVGDFTLAEVIDESLFDEELDRALRRFQRRHGLTVDGVLGQTTLVALNIPAERRVRQILVNMERWRWLPQDLGRRYIIVNIANYELDVIKNNVEVLTTRVIVGRPYRRTPVFSDRMTYIVLNPHWYVPRNIAVKDILPDVKKEPGYLSKNNIKLFAGQGTSEIDPAAVDWSRVTESNFSYSLRQDPGPNNALGRIKFMFPNKFNVYIHDTPAKELFKKTDRGFSSGCIRIERPIELAEYVFKEDPRWTRDKIVAAINKGEEQTVRLPEPIPVHLLYWTAWVDKDGDLQLRNDIYERDSVLYEALFEKPPAR</sequence>
<keyword evidence="4 6" id="KW-0573">Peptidoglycan synthesis</keyword>
<dbReference type="Gene3D" id="2.40.440.10">
    <property type="entry name" value="L,D-transpeptidase catalytic domain-like"/>
    <property type="match status" value="1"/>
</dbReference>
<name>A0A0S8JVR1_UNCW3</name>
<evidence type="ECO:0000256" key="3">
    <source>
        <dbReference type="ARBA" id="ARBA00022960"/>
    </source>
</evidence>
<dbReference type="Pfam" id="PF03734">
    <property type="entry name" value="YkuD"/>
    <property type="match status" value="1"/>
</dbReference>
<dbReference type="EMBL" id="LJVE01000078">
    <property type="protein sequence ID" value="KPL13894.1"/>
    <property type="molecule type" value="Genomic_DNA"/>
</dbReference>
<evidence type="ECO:0000259" key="7">
    <source>
        <dbReference type="PROSITE" id="PS52029"/>
    </source>
</evidence>
<reference evidence="8 9" key="1">
    <citation type="journal article" date="2015" name="Microbiome">
        <title>Genomic resolution of linkages in carbon, nitrogen, and sulfur cycling among widespread estuary sediment bacteria.</title>
        <authorList>
            <person name="Baker B.J."/>
            <person name="Lazar C.S."/>
            <person name="Teske A.P."/>
            <person name="Dick G.J."/>
        </authorList>
    </citation>
    <scope>NUCLEOTIDE SEQUENCE [LARGE SCALE GENOMIC DNA]</scope>
    <source>
        <strain evidence="8">SM1_77</strain>
    </source>
</reference>
<dbReference type="InterPro" id="IPR038063">
    <property type="entry name" value="Transpep_catalytic_dom"/>
</dbReference>
<dbReference type="GO" id="GO:0009252">
    <property type="term" value="P:peptidoglycan biosynthetic process"/>
    <property type="evidence" value="ECO:0007669"/>
    <property type="project" value="UniProtKB-UniPathway"/>
</dbReference>
<dbReference type="InterPro" id="IPR002477">
    <property type="entry name" value="Peptidoglycan-bd-like"/>
</dbReference>
<dbReference type="InterPro" id="IPR005490">
    <property type="entry name" value="LD_TPept_cat_dom"/>
</dbReference>
<evidence type="ECO:0000256" key="4">
    <source>
        <dbReference type="ARBA" id="ARBA00022984"/>
    </source>
</evidence>
<evidence type="ECO:0000256" key="5">
    <source>
        <dbReference type="ARBA" id="ARBA00023316"/>
    </source>
</evidence>
<dbReference type="UniPathway" id="UPA00219"/>
<dbReference type="PANTHER" id="PTHR41533:SF2">
    <property type="entry name" value="BLR7131 PROTEIN"/>
    <property type="match status" value="1"/>
</dbReference>
<dbReference type="InterPro" id="IPR045380">
    <property type="entry name" value="LD_TPept_scaffold_dom"/>
</dbReference>
<dbReference type="Proteomes" id="UP000050975">
    <property type="component" value="Unassembled WGS sequence"/>
</dbReference>
<dbReference type="GO" id="GO:0008360">
    <property type="term" value="P:regulation of cell shape"/>
    <property type="evidence" value="ECO:0007669"/>
    <property type="project" value="UniProtKB-UniRule"/>
</dbReference>
<dbReference type="GO" id="GO:0071555">
    <property type="term" value="P:cell wall organization"/>
    <property type="evidence" value="ECO:0007669"/>
    <property type="project" value="UniProtKB-UniRule"/>
</dbReference>
<evidence type="ECO:0000256" key="1">
    <source>
        <dbReference type="ARBA" id="ARBA00004752"/>
    </source>
</evidence>
<keyword evidence="2" id="KW-0808">Transferase</keyword>
<dbReference type="PROSITE" id="PS52029">
    <property type="entry name" value="LD_TPASE"/>
    <property type="match status" value="1"/>
</dbReference>
<dbReference type="SUPFAM" id="SSF141523">
    <property type="entry name" value="L,D-transpeptidase catalytic domain-like"/>
    <property type="match status" value="1"/>
</dbReference>